<protein>
    <submittedName>
        <fullName evidence="1">Uncharacterized protein</fullName>
    </submittedName>
</protein>
<dbReference type="EMBL" id="LGST01000055">
    <property type="protein sequence ID" value="KND96471.1"/>
    <property type="molecule type" value="Genomic_DNA"/>
</dbReference>
<dbReference type="AlphaFoldDB" id="A0A0L0NQR5"/>
<dbReference type="Proteomes" id="UP000037122">
    <property type="component" value="Unassembled WGS sequence"/>
</dbReference>
<proteinExistence type="predicted"/>
<sequence>MNDDIITTQMAESADFLLDKPEYRNAKPGTITQIAEDAMVNNNTSDWLYSSFSVKSFLLESMMQN</sequence>
<comment type="caution">
    <text evidence="1">The sequence shown here is derived from an EMBL/GenBank/DDBJ whole genome shotgun (WGS) entry which is preliminary data.</text>
</comment>
<gene>
    <name evidence="1" type="ORF">QG37_07207</name>
</gene>
<evidence type="ECO:0000313" key="1">
    <source>
        <dbReference type="EMBL" id="KND96471.1"/>
    </source>
</evidence>
<name>A0A0L0NQR5_CANAR</name>
<accession>A0A0L0NQR5</accession>
<dbReference type="VEuPathDB" id="FungiDB:QG37_07207"/>
<evidence type="ECO:0000313" key="2">
    <source>
        <dbReference type="Proteomes" id="UP000037122"/>
    </source>
</evidence>
<organism evidence="1 2">
    <name type="scientific">Candidozyma auris</name>
    <name type="common">Yeast</name>
    <name type="synonym">Candida auris</name>
    <dbReference type="NCBI Taxonomy" id="498019"/>
    <lineage>
        <taxon>Eukaryota</taxon>
        <taxon>Fungi</taxon>
        <taxon>Dikarya</taxon>
        <taxon>Ascomycota</taxon>
        <taxon>Saccharomycotina</taxon>
        <taxon>Pichiomycetes</taxon>
        <taxon>Metschnikowiaceae</taxon>
        <taxon>Candidozyma</taxon>
    </lineage>
</organism>
<reference evidence="2" key="1">
    <citation type="journal article" date="2015" name="BMC Genomics">
        <title>Draft genome of a commonly misdiagnosed multidrug resistant pathogen Candida auris.</title>
        <authorList>
            <person name="Chatterjee S."/>
            <person name="Alampalli S.V."/>
            <person name="Nageshan R.K."/>
            <person name="Chettiar S.T."/>
            <person name="Joshi S."/>
            <person name="Tatu U.S."/>
        </authorList>
    </citation>
    <scope>NUCLEOTIDE SEQUENCE [LARGE SCALE GENOMIC DNA]</scope>
    <source>
        <strain evidence="2">6684</strain>
    </source>
</reference>